<dbReference type="Gene3D" id="3.10.20.30">
    <property type="match status" value="1"/>
</dbReference>
<dbReference type="Pfam" id="PF17651">
    <property type="entry name" value="Raco_middle"/>
    <property type="match status" value="1"/>
</dbReference>
<dbReference type="Gene3D" id="3.30.420.480">
    <property type="entry name" value="Domain of unknown function (DUF4445)"/>
    <property type="match status" value="1"/>
</dbReference>
<sequence length="600" mass="61376">MLVRLFLAGGCGAPNSGSAAQAPAGLTIAASAGQSLSHAIWLSGLVRPLPLCGGLGRCGRCRVRFVRHAPPVLPAEESVFTPQQLAAGWRLACRRQVPDAGGLTGEAALELELPAESLAPPQGATGPLASEPLPLTATRPQASGEGQSGYVADGTDDLVLAVDLGTTSLCWRALTASGVPVAEGRELNPQAGAGADVMSRLAVAREPRGRERLALLARQELRRIVDYLLRTGRGRVGRMCLAANTAMTDIFLNRDVEGLCAAPYRLAHSGDETVTLPDLPPVYIPPLPAPFVGGDISAGLAALLDADIPRPFVLADLGTNGELALVTEAGGLWLASVPLGPALEGIGPECGQLAGPGVITGFALAPSGIAARFYETAAAKNTSQTPHEHAAGGMCPCPACSQAAAAAGQGLAGTARGISATGYLSLLAVLLRAGGLRQDGQFVANPAMPLARRLTAGLETPGQCSLSGAGARLHLPHGMWLAAADVEELLKVKAAFALALEALLRAASLPAGKVAALCLAGTLGEHANPDDLETLGFVPAALTRRIRAVGNTALDGAALLALQGDKAGALSRLCRDAVVLSLVDQPNFHNDYLRHMRFGV</sequence>
<feature type="domain" description="RACo-like middle region" evidence="3">
    <location>
        <begin position="160"/>
        <end position="302"/>
    </location>
</feature>
<dbReference type="InterPro" id="IPR027980">
    <property type="entry name" value="RACo_C"/>
</dbReference>
<dbReference type="PANTHER" id="PTHR42895">
    <property type="entry name" value="IRON-SULFUR CLUSTER-BINDING PROTEIN-RELATED"/>
    <property type="match status" value="1"/>
</dbReference>
<dbReference type="InterPro" id="IPR036010">
    <property type="entry name" value="2Fe-2S_ferredoxin-like_sf"/>
</dbReference>
<protein>
    <submittedName>
        <fullName evidence="4">DUF4445 domain-containing protein</fullName>
    </submittedName>
</protein>
<dbReference type="EMBL" id="CP036295">
    <property type="protein sequence ID" value="QCC86380.1"/>
    <property type="molecule type" value="Genomic_DNA"/>
</dbReference>
<dbReference type="InterPro" id="IPR042259">
    <property type="entry name" value="Raco-like_middle_sf"/>
</dbReference>
<dbReference type="AlphaFoldDB" id="A0A4V1CXI9"/>
<dbReference type="PANTHER" id="PTHR42895:SF2">
    <property type="entry name" value="IRON-SULFUR CLUSTER PROTEIN"/>
    <property type="match status" value="1"/>
</dbReference>
<feature type="domain" description="RACo C-terminal" evidence="2">
    <location>
        <begin position="313"/>
        <end position="597"/>
    </location>
</feature>
<dbReference type="Pfam" id="PF14574">
    <property type="entry name" value="RACo_C_ter"/>
    <property type="match status" value="1"/>
</dbReference>
<dbReference type="RefSeq" id="WP_136400470.1">
    <property type="nucleotide sequence ID" value="NZ_CP036295.1"/>
</dbReference>
<proteinExistence type="predicted"/>
<organism evidence="4 5">
    <name type="scientific">Desulfovibrio desulfuricans</name>
    <dbReference type="NCBI Taxonomy" id="876"/>
    <lineage>
        <taxon>Bacteria</taxon>
        <taxon>Pseudomonadati</taxon>
        <taxon>Thermodesulfobacteriota</taxon>
        <taxon>Desulfovibrionia</taxon>
        <taxon>Desulfovibrionales</taxon>
        <taxon>Desulfovibrionaceae</taxon>
        <taxon>Desulfovibrio</taxon>
    </lineage>
</organism>
<dbReference type="SUPFAM" id="SSF54292">
    <property type="entry name" value="2Fe-2S ferredoxin-like"/>
    <property type="match status" value="1"/>
</dbReference>
<reference evidence="4 5" key="1">
    <citation type="submission" date="2019-02" db="EMBL/GenBank/DDBJ databases">
        <title>Complete Genome Sequence of Desulfovibrio desulfuricans IC1, a Sulfonate Utilizing Anaerobe.</title>
        <authorList>
            <person name="Day L.A."/>
            <person name="De Leon K.B."/>
            <person name="Wall J.D."/>
        </authorList>
    </citation>
    <scope>NUCLEOTIDE SEQUENCE [LARGE SCALE GENOMIC DNA]</scope>
    <source>
        <strain evidence="4 5">IC1</strain>
    </source>
</reference>
<evidence type="ECO:0000256" key="1">
    <source>
        <dbReference type="SAM" id="MobiDB-lite"/>
    </source>
</evidence>
<evidence type="ECO:0000313" key="5">
    <source>
        <dbReference type="Proteomes" id="UP000297065"/>
    </source>
</evidence>
<dbReference type="Proteomes" id="UP000297065">
    <property type="component" value="Chromosome"/>
</dbReference>
<dbReference type="OrthoDB" id="9810588at2"/>
<name>A0A4V1CXI9_DESDE</name>
<evidence type="ECO:0000259" key="2">
    <source>
        <dbReference type="Pfam" id="PF14574"/>
    </source>
</evidence>
<dbReference type="GO" id="GO:0051536">
    <property type="term" value="F:iron-sulfur cluster binding"/>
    <property type="evidence" value="ECO:0007669"/>
    <property type="project" value="InterPro"/>
</dbReference>
<accession>A0A4V1CXI9</accession>
<gene>
    <name evidence="4" type="ORF">DDIC_10940</name>
</gene>
<dbReference type="InterPro" id="IPR052911">
    <property type="entry name" value="Corrinoid_activation_enz"/>
</dbReference>
<feature type="region of interest" description="Disordered" evidence="1">
    <location>
        <begin position="118"/>
        <end position="149"/>
    </location>
</feature>
<evidence type="ECO:0000313" key="4">
    <source>
        <dbReference type="EMBL" id="QCC86380.1"/>
    </source>
</evidence>
<dbReference type="InterPro" id="IPR041414">
    <property type="entry name" value="Raco-like_middle"/>
</dbReference>
<evidence type="ECO:0000259" key="3">
    <source>
        <dbReference type="Pfam" id="PF17651"/>
    </source>
</evidence>
<dbReference type="InterPro" id="IPR012675">
    <property type="entry name" value="Beta-grasp_dom_sf"/>
</dbReference>